<accession>A0AAE0W0S8</accession>
<name>A0AAE0W0S8_9BIVA</name>
<evidence type="ECO:0000313" key="2">
    <source>
        <dbReference type="EMBL" id="KAK3596115.1"/>
    </source>
</evidence>
<evidence type="ECO:0000313" key="3">
    <source>
        <dbReference type="Proteomes" id="UP001195483"/>
    </source>
</evidence>
<evidence type="ECO:0000256" key="1">
    <source>
        <dbReference type="SAM" id="Phobius"/>
    </source>
</evidence>
<reference evidence="2" key="3">
    <citation type="submission" date="2023-05" db="EMBL/GenBank/DDBJ databases">
        <authorList>
            <person name="Smith C.H."/>
        </authorList>
    </citation>
    <scope>NUCLEOTIDE SEQUENCE</scope>
    <source>
        <strain evidence="2">CHS0354</strain>
        <tissue evidence="2">Mantle</tissue>
    </source>
</reference>
<evidence type="ECO:0008006" key="4">
    <source>
        <dbReference type="Google" id="ProtNLM"/>
    </source>
</evidence>
<sequence length="252" mass="28825">MLKIKSGDRVITHYQRFLDADKHQQENDKKSNIVYFAGIFCGKFRIFSRRILPFSMIVIFIVSAAFSAYAEEELQPDFDGLPKPVQPEPPFYPGEALRVRITADIKPGWKLYSLIDQGEKAPPPTAFSFGDTSLQPAKVRLRNQTGQGICRGIQIDLYSHKRRAFFYQNFQIPPDHPAGNFSIPFTVSYVVCSFRICMPPADEEMVFSYTVSAGSPRPERTEQNFNTDAQPADVMKADINQTVSYHSRYWLY</sequence>
<keyword evidence="1" id="KW-0472">Membrane</keyword>
<organism evidence="2 3">
    <name type="scientific">Potamilus streckersoni</name>
    <dbReference type="NCBI Taxonomy" id="2493646"/>
    <lineage>
        <taxon>Eukaryota</taxon>
        <taxon>Metazoa</taxon>
        <taxon>Spiralia</taxon>
        <taxon>Lophotrochozoa</taxon>
        <taxon>Mollusca</taxon>
        <taxon>Bivalvia</taxon>
        <taxon>Autobranchia</taxon>
        <taxon>Heteroconchia</taxon>
        <taxon>Palaeoheterodonta</taxon>
        <taxon>Unionida</taxon>
        <taxon>Unionoidea</taxon>
        <taxon>Unionidae</taxon>
        <taxon>Ambleminae</taxon>
        <taxon>Lampsilini</taxon>
        <taxon>Potamilus</taxon>
    </lineage>
</organism>
<reference evidence="2" key="1">
    <citation type="journal article" date="2021" name="Genome Biol. Evol.">
        <title>A High-Quality Reference Genome for a Parasitic Bivalve with Doubly Uniparental Inheritance (Bivalvia: Unionida).</title>
        <authorList>
            <person name="Smith C.H."/>
        </authorList>
    </citation>
    <scope>NUCLEOTIDE SEQUENCE</scope>
    <source>
        <strain evidence="2">CHS0354</strain>
    </source>
</reference>
<comment type="caution">
    <text evidence="2">The sequence shown here is derived from an EMBL/GenBank/DDBJ whole genome shotgun (WGS) entry which is preliminary data.</text>
</comment>
<proteinExistence type="predicted"/>
<protein>
    <recommendedName>
        <fullName evidence="4">Thiol:disulfide interchange protein DsbD N-terminal domain-containing protein</fullName>
    </recommendedName>
</protein>
<keyword evidence="1" id="KW-1133">Transmembrane helix</keyword>
<keyword evidence="1" id="KW-0812">Transmembrane</keyword>
<reference evidence="2" key="2">
    <citation type="journal article" date="2021" name="Genome Biol. Evol.">
        <title>Developing a high-quality reference genome for a parasitic bivalve with doubly uniparental inheritance (Bivalvia: Unionida).</title>
        <authorList>
            <person name="Smith C.H."/>
        </authorList>
    </citation>
    <scope>NUCLEOTIDE SEQUENCE</scope>
    <source>
        <strain evidence="2">CHS0354</strain>
        <tissue evidence="2">Mantle</tissue>
    </source>
</reference>
<dbReference type="Proteomes" id="UP001195483">
    <property type="component" value="Unassembled WGS sequence"/>
</dbReference>
<gene>
    <name evidence="2" type="ORF">CHS0354_027385</name>
</gene>
<dbReference type="AlphaFoldDB" id="A0AAE0W0S8"/>
<feature type="transmembrane region" description="Helical" evidence="1">
    <location>
        <begin position="51"/>
        <end position="70"/>
    </location>
</feature>
<dbReference type="EMBL" id="JAEAOA010001653">
    <property type="protein sequence ID" value="KAK3596115.1"/>
    <property type="molecule type" value="Genomic_DNA"/>
</dbReference>
<keyword evidence="3" id="KW-1185">Reference proteome</keyword>